<evidence type="ECO:0000313" key="2">
    <source>
        <dbReference type="Proteomes" id="UP000216451"/>
    </source>
</evidence>
<evidence type="ECO:0000313" key="1">
    <source>
        <dbReference type="EMBL" id="OZG65539.1"/>
    </source>
</evidence>
<keyword evidence="1" id="KW-0946">Virion</keyword>
<gene>
    <name evidence="1" type="ORF">BAQU_1722</name>
</gene>
<dbReference type="EMBL" id="MWXA01000008">
    <property type="protein sequence ID" value="OZG65539.1"/>
    <property type="molecule type" value="Genomic_DNA"/>
</dbReference>
<dbReference type="GeneID" id="98296377"/>
<keyword evidence="1" id="KW-0167">Capsid protein</keyword>
<comment type="caution">
    <text evidence="1">The sequence shown here is derived from an EMBL/GenBank/DDBJ whole genome shotgun (WGS) entry which is preliminary data.</text>
</comment>
<accession>A0A261G269</accession>
<protein>
    <submittedName>
        <fullName evidence="1">P22 coat protein</fullName>
    </submittedName>
</protein>
<reference evidence="1 2" key="1">
    <citation type="journal article" date="2017" name="BMC Genomics">
        <title>Comparative genomic and phylogenomic analyses of the Bifidobacteriaceae family.</title>
        <authorList>
            <person name="Lugli G.A."/>
            <person name="Milani C."/>
            <person name="Turroni F."/>
            <person name="Duranti S."/>
            <person name="Mancabelli L."/>
            <person name="Mangifesta M."/>
            <person name="Ferrario C."/>
            <person name="Modesto M."/>
            <person name="Mattarelli P."/>
            <person name="Jiri K."/>
            <person name="van Sinderen D."/>
            <person name="Ventura M."/>
        </authorList>
    </citation>
    <scope>NUCLEOTIDE SEQUENCE [LARGE SCALE GENOMIC DNA]</scope>
    <source>
        <strain evidence="1 2">LMG 28769</strain>
    </source>
</reference>
<organism evidence="1 2">
    <name type="scientific">Bifidobacterium aquikefiri</name>
    <dbReference type="NCBI Taxonomy" id="1653207"/>
    <lineage>
        <taxon>Bacteria</taxon>
        <taxon>Bacillati</taxon>
        <taxon>Actinomycetota</taxon>
        <taxon>Actinomycetes</taxon>
        <taxon>Bifidobacteriales</taxon>
        <taxon>Bifidobacteriaceae</taxon>
        <taxon>Bifidobacterium</taxon>
    </lineage>
</organism>
<keyword evidence="2" id="KW-1185">Reference proteome</keyword>
<dbReference type="Proteomes" id="UP000216451">
    <property type="component" value="Unassembled WGS sequence"/>
</dbReference>
<name>A0A261G269_9BIFI</name>
<sequence>MVNSTTTAPFIPEIWANEALEVLRSNIVMAPLVTKDTDLATFQVGSTLHVPYPGTLKANDKVEGSPVTKQTPTSTDTTVKLSHHKEVTILVEDFVRAQAQPILMQSYIHAQVAALAEQIESDIIGTYSSFSGSLGTAGTDLSAATLRAIAKKFDDNKIDQGNRHLLLSTKDESALVGDTALQTFFAFNENQRHDITNGIIGANIYGLTLHVSQLVPVVTGTPNTTNNLAFDPGAIVFASRSLPMANPGMGVVQAVVQDPVSGLILRSTMGYDKDSLGVQVTLDCLYGVAKLRDEKAFVVLS</sequence>
<dbReference type="OrthoDB" id="1624479at2"/>
<proteinExistence type="predicted"/>
<dbReference type="AlphaFoldDB" id="A0A261G269"/>
<dbReference type="RefSeq" id="WP_094694764.1">
    <property type="nucleotide sequence ID" value="NZ_CALENZ010000040.1"/>
</dbReference>